<evidence type="ECO:0000313" key="3">
    <source>
        <dbReference type="Proteomes" id="UP000315439"/>
    </source>
</evidence>
<evidence type="ECO:0000256" key="1">
    <source>
        <dbReference type="SAM" id="MobiDB-lite"/>
    </source>
</evidence>
<organism evidence="2 3">
    <name type="scientific">Aliikangiella coralliicola</name>
    <dbReference type="NCBI Taxonomy" id="2592383"/>
    <lineage>
        <taxon>Bacteria</taxon>
        <taxon>Pseudomonadati</taxon>
        <taxon>Pseudomonadota</taxon>
        <taxon>Gammaproteobacteria</taxon>
        <taxon>Oceanospirillales</taxon>
        <taxon>Pleioneaceae</taxon>
        <taxon>Aliikangiella</taxon>
    </lineage>
</organism>
<comment type="caution">
    <text evidence="2">The sequence shown here is derived from an EMBL/GenBank/DDBJ whole genome shotgun (WGS) entry which is preliminary data.</text>
</comment>
<feature type="region of interest" description="Disordered" evidence="1">
    <location>
        <begin position="94"/>
        <end position="116"/>
    </location>
</feature>
<name>A0A545U035_9GAMM</name>
<dbReference type="Proteomes" id="UP000315439">
    <property type="component" value="Unassembled WGS sequence"/>
</dbReference>
<reference evidence="2 3" key="1">
    <citation type="submission" date="2019-07" db="EMBL/GenBank/DDBJ databases">
        <title>Draft genome for Aliikangiella sp. M105.</title>
        <authorList>
            <person name="Wang G."/>
        </authorList>
    </citation>
    <scope>NUCLEOTIDE SEQUENCE [LARGE SCALE GENOMIC DNA]</scope>
    <source>
        <strain evidence="2 3">M105</strain>
    </source>
</reference>
<protein>
    <submittedName>
        <fullName evidence="2">Uncharacterized protein</fullName>
    </submittedName>
</protein>
<dbReference type="RefSeq" id="WP_142934480.1">
    <property type="nucleotide sequence ID" value="NZ_ML660171.1"/>
</dbReference>
<evidence type="ECO:0000313" key="2">
    <source>
        <dbReference type="EMBL" id="TQV82825.1"/>
    </source>
</evidence>
<keyword evidence="3" id="KW-1185">Reference proteome</keyword>
<dbReference type="AlphaFoldDB" id="A0A545U035"/>
<dbReference type="EMBL" id="VIKS01000015">
    <property type="protein sequence ID" value="TQV82825.1"/>
    <property type="molecule type" value="Genomic_DNA"/>
</dbReference>
<gene>
    <name evidence="2" type="ORF">FLL46_23950</name>
</gene>
<accession>A0A545U035</accession>
<proteinExistence type="predicted"/>
<sequence>MNRLQIFTEASSQLMDLSELAVKKNLQAGIAASIQEAEDFENYLIEAISEESEYIQELFQTYCEDETALHSALGRIVAQAYANQIKDEFKDIDIEGEPDDHGMKQSEFLMPEHKVA</sequence>